<reference evidence="3 4" key="1">
    <citation type="submission" date="2019-06" db="EMBL/GenBank/DDBJ databases">
        <title>Sequencing the genomes of 1000 actinobacteria strains.</title>
        <authorList>
            <person name="Klenk H.-P."/>
        </authorList>
    </citation>
    <scope>NUCLEOTIDE SEQUENCE [LARGE SCALE GENOMIC DNA]</scope>
    <source>
        <strain evidence="3 4">DSM 19828</strain>
    </source>
</reference>
<gene>
    <name evidence="3" type="ORF">FB459_0189</name>
</gene>
<dbReference type="RefSeq" id="WP_141927135.1">
    <property type="nucleotide sequence ID" value="NZ_BAABCI010000004.1"/>
</dbReference>
<dbReference type="AlphaFoldDB" id="A0A542EBW6"/>
<name>A0A542EBW6_9MICO</name>
<comment type="caution">
    <text evidence="3">The sequence shown here is derived from an EMBL/GenBank/DDBJ whole genome shotgun (WGS) entry which is preliminary data.</text>
</comment>
<keyword evidence="2" id="KW-1133">Transmembrane helix</keyword>
<protein>
    <submittedName>
        <fullName evidence="3">Uncharacterized protein DUF3105</fullName>
    </submittedName>
</protein>
<feature type="region of interest" description="Disordered" evidence="1">
    <location>
        <begin position="1"/>
        <end position="22"/>
    </location>
</feature>
<keyword evidence="4" id="KW-1185">Reference proteome</keyword>
<keyword evidence="2" id="KW-0812">Transmembrane</keyword>
<evidence type="ECO:0000313" key="4">
    <source>
        <dbReference type="Proteomes" id="UP000320806"/>
    </source>
</evidence>
<evidence type="ECO:0000256" key="2">
    <source>
        <dbReference type="SAM" id="Phobius"/>
    </source>
</evidence>
<dbReference type="InterPro" id="IPR021454">
    <property type="entry name" value="DUF3105"/>
</dbReference>
<keyword evidence="2" id="KW-0472">Membrane</keyword>
<accession>A0A542EBW6</accession>
<evidence type="ECO:0000313" key="3">
    <source>
        <dbReference type="EMBL" id="TQJ12823.1"/>
    </source>
</evidence>
<evidence type="ECO:0000256" key="1">
    <source>
        <dbReference type="SAM" id="MobiDB-lite"/>
    </source>
</evidence>
<organism evidence="3 4">
    <name type="scientific">Yimella lutea</name>
    <dbReference type="NCBI Taxonomy" id="587872"/>
    <lineage>
        <taxon>Bacteria</taxon>
        <taxon>Bacillati</taxon>
        <taxon>Actinomycetota</taxon>
        <taxon>Actinomycetes</taxon>
        <taxon>Micrococcales</taxon>
        <taxon>Dermacoccaceae</taxon>
        <taxon>Yimella</taxon>
    </lineage>
</organism>
<dbReference type="EMBL" id="VFMO01000001">
    <property type="protein sequence ID" value="TQJ12823.1"/>
    <property type="molecule type" value="Genomic_DNA"/>
</dbReference>
<feature type="region of interest" description="Disordered" evidence="1">
    <location>
        <begin position="204"/>
        <end position="224"/>
    </location>
</feature>
<feature type="transmembrane region" description="Helical" evidence="2">
    <location>
        <begin position="30"/>
        <end position="51"/>
    </location>
</feature>
<proteinExistence type="predicted"/>
<sequence length="224" mass="23987">MSKTDTTKTGRERLAEERARQARGERNRKIGIILAVVVALALVAGGGFALVQSQSGDDTKPTDSLAGSKVINSPVKGVRQWTDLSRDHTNAEQKYLMNPPVGGAHHPAWSTCGIYDKEIPNNHTVHSLEHGAVWITTNDKVSAGDIATLKKVASQDYMIMSKVPSQSSPIVLSAWGLQLRVDKASDPRIQQFVKAYLQGPQTPEPGAACSGAYDPATGKTGGQM</sequence>
<dbReference type="OrthoDB" id="164831at2"/>
<dbReference type="Pfam" id="PF11303">
    <property type="entry name" value="DUF3105"/>
    <property type="match status" value="1"/>
</dbReference>
<dbReference type="Proteomes" id="UP000320806">
    <property type="component" value="Unassembled WGS sequence"/>
</dbReference>